<keyword evidence="1" id="KW-0391">Immunity</keyword>
<dbReference type="InterPro" id="IPR003599">
    <property type="entry name" value="Ig_sub"/>
</dbReference>
<evidence type="ECO:0000256" key="1">
    <source>
        <dbReference type="ARBA" id="ARBA00022859"/>
    </source>
</evidence>
<dbReference type="InterPro" id="IPR013783">
    <property type="entry name" value="Ig-like_fold"/>
</dbReference>
<evidence type="ECO:0000256" key="2">
    <source>
        <dbReference type="ARBA" id="ARBA00023130"/>
    </source>
</evidence>
<dbReference type="SMART" id="SM00406">
    <property type="entry name" value="IGv"/>
    <property type="match status" value="1"/>
</dbReference>
<dbReference type="Proteomes" id="UP001529510">
    <property type="component" value="Unassembled WGS sequence"/>
</dbReference>
<proteinExistence type="predicted"/>
<keyword evidence="3" id="KW-1280">Immunoglobulin</keyword>
<dbReference type="InterPro" id="IPR013106">
    <property type="entry name" value="Ig_V-set"/>
</dbReference>
<dbReference type="InterPro" id="IPR050199">
    <property type="entry name" value="IgHV"/>
</dbReference>
<dbReference type="EMBL" id="JAMKFB020000003">
    <property type="protein sequence ID" value="KAL0197525.1"/>
    <property type="molecule type" value="Genomic_DNA"/>
</dbReference>
<dbReference type="Pfam" id="PF07686">
    <property type="entry name" value="V-set"/>
    <property type="match status" value="1"/>
</dbReference>
<reference evidence="6 7" key="1">
    <citation type="submission" date="2024-05" db="EMBL/GenBank/DDBJ databases">
        <title>Genome sequencing and assembly of Indian major carp, Cirrhinus mrigala (Hamilton, 1822).</title>
        <authorList>
            <person name="Mohindra V."/>
            <person name="Chowdhury L.M."/>
            <person name="Lal K."/>
            <person name="Jena J.K."/>
        </authorList>
    </citation>
    <scope>NUCLEOTIDE SEQUENCE [LARGE SCALE GENOMIC DNA]</scope>
    <source>
        <strain evidence="6">CM1030</strain>
        <tissue evidence="6">Blood</tissue>
    </source>
</reference>
<feature type="compositionally biased region" description="Polar residues" evidence="4">
    <location>
        <begin position="110"/>
        <end position="136"/>
    </location>
</feature>
<dbReference type="GO" id="GO:0005576">
    <property type="term" value="C:extracellular region"/>
    <property type="evidence" value="ECO:0007669"/>
    <property type="project" value="UniProtKB-ARBA"/>
</dbReference>
<organism evidence="6 7">
    <name type="scientific">Cirrhinus mrigala</name>
    <name type="common">Mrigala</name>
    <dbReference type="NCBI Taxonomy" id="683832"/>
    <lineage>
        <taxon>Eukaryota</taxon>
        <taxon>Metazoa</taxon>
        <taxon>Chordata</taxon>
        <taxon>Craniata</taxon>
        <taxon>Vertebrata</taxon>
        <taxon>Euteleostomi</taxon>
        <taxon>Actinopterygii</taxon>
        <taxon>Neopterygii</taxon>
        <taxon>Teleostei</taxon>
        <taxon>Ostariophysi</taxon>
        <taxon>Cypriniformes</taxon>
        <taxon>Cyprinidae</taxon>
        <taxon>Labeoninae</taxon>
        <taxon>Labeonini</taxon>
        <taxon>Cirrhinus</taxon>
    </lineage>
</organism>
<protein>
    <recommendedName>
        <fullName evidence="5">Ig-like domain-containing protein</fullName>
    </recommendedName>
</protein>
<comment type="caution">
    <text evidence="6">The sequence shown here is derived from an EMBL/GenBank/DDBJ whole genome shotgun (WGS) entry which is preliminary data.</text>
</comment>
<name>A0ABD0RJ83_CIRMR</name>
<dbReference type="GO" id="GO:0019814">
    <property type="term" value="C:immunoglobulin complex"/>
    <property type="evidence" value="ECO:0007669"/>
    <property type="project" value="UniProtKB-KW"/>
</dbReference>
<feature type="non-terminal residue" evidence="6">
    <location>
        <position position="153"/>
    </location>
</feature>
<keyword evidence="2" id="KW-1064">Adaptive immunity</keyword>
<accession>A0ABD0RJ83</accession>
<feature type="non-terminal residue" evidence="6">
    <location>
        <position position="1"/>
    </location>
</feature>
<dbReference type="PANTHER" id="PTHR23266">
    <property type="entry name" value="IMMUNOGLOBULIN HEAVY CHAIN"/>
    <property type="match status" value="1"/>
</dbReference>
<dbReference type="AlphaFoldDB" id="A0ABD0RJ83"/>
<dbReference type="Gene3D" id="2.60.40.10">
    <property type="entry name" value="Immunoglobulins"/>
    <property type="match status" value="1"/>
</dbReference>
<sequence length="153" mass="17050">CKCQTLTESESVVIKPGNDHKLTCTFSGIDVGDADISWIRQAEGKALEWISHISAPSGGSKYYSKTAEGRFTISRDNSKMQVYLHMTNLQAEDTAVYYCARKTQCGGNPEEQSASPWQHTTGTWSYSPRANRSRSTPPYKPAAQHRRSRTISD</sequence>
<evidence type="ECO:0000259" key="5">
    <source>
        <dbReference type="PROSITE" id="PS50835"/>
    </source>
</evidence>
<dbReference type="SMART" id="SM00409">
    <property type="entry name" value="IG"/>
    <property type="match status" value="1"/>
</dbReference>
<evidence type="ECO:0000256" key="3">
    <source>
        <dbReference type="ARBA" id="ARBA00043265"/>
    </source>
</evidence>
<feature type="region of interest" description="Disordered" evidence="4">
    <location>
        <begin position="108"/>
        <end position="153"/>
    </location>
</feature>
<gene>
    <name evidence="6" type="ORF">M9458_006065</name>
</gene>
<dbReference type="SUPFAM" id="SSF48726">
    <property type="entry name" value="Immunoglobulin"/>
    <property type="match status" value="1"/>
</dbReference>
<evidence type="ECO:0000256" key="4">
    <source>
        <dbReference type="SAM" id="MobiDB-lite"/>
    </source>
</evidence>
<feature type="compositionally biased region" description="Basic residues" evidence="4">
    <location>
        <begin position="143"/>
        <end position="153"/>
    </location>
</feature>
<dbReference type="InterPro" id="IPR036179">
    <property type="entry name" value="Ig-like_dom_sf"/>
</dbReference>
<dbReference type="GO" id="GO:0002250">
    <property type="term" value="P:adaptive immune response"/>
    <property type="evidence" value="ECO:0007669"/>
    <property type="project" value="UniProtKB-KW"/>
</dbReference>
<evidence type="ECO:0000313" key="6">
    <source>
        <dbReference type="EMBL" id="KAL0197525.1"/>
    </source>
</evidence>
<dbReference type="InterPro" id="IPR007110">
    <property type="entry name" value="Ig-like_dom"/>
</dbReference>
<dbReference type="PROSITE" id="PS50835">
    <property type="entry name" value="IG_LIKE"/>
    <property type="match status" value="1"/>
</dbReference>
<keyword evidence="7" id="KW-1185">Reference proteome</keyword>
<evidence type="ECO:0000313" key="7">
    <source>
        <dbReference type="Proteomes" id="UP001529510"/>
    </source>
</evidence>
<dbReference type="FunFam" id="2.60.40.10:FF:003074">
    <property type="entry name" value="Immunoglobulin heavy variable 11-1"/>
    <property type="match status" value="1"/>
</dbReference>
<feature type="domain" description="Ig-like" evidence="5">
    <location>
        <begin position="4"/>
        <end position="115"/>
    </location>
</feature>